<evidence type="ECO:0000313" key="2">
    <source>
        <dbReference type="Proteomes" id="UP001597073"/>
    </source>
</evidence>
<dbReference type="PROSITE" id="PS51257">
    <property type="entry name" value="PROKAR_LIPOPROTEIN"/>
    <property type="match status" value="1"/>
</dbReference>
<dbReference type="InterPro" id="IPR025634">
    <property type="entry name" value="DUF4292"/>
</dbReference>
<comment type="caution">
    <text evidence="1">The sequence shown here is derived from an EMBL/GenBank/DDBJ whole genome shotgun (WGS) entry which is preliminary data.</text>
</comment>
<gene>
    <name evidence="1" type="ORF">ACFQZI_12975</name>
</gene>
<protein>
    <submittedName>
        <fullName evidence="1">DUF4292 domain-containing protein</fullName>
    </submittedName>
</protein>
<name>A0ABW2ZHZ6_9SPHI</name>
<accession>A0ABW2ZHZ6</accession>
<dbReference type="Proteomes" id="UP001597073">
    <property type="component" value="Unassembled WGS sequence"/>
</dbReference>
<sequence length="267" mass="29590">MRKNILNKIAVVFCLVALVACKSKKLVVVNRPTTTVDYAALSKENSIKARLAAIRSKQVSFNTFSGKAKTKLDINGNSNDVTLNIRIARDQKIWISVTAIIGIEVARAHITPDSIIVVNRLQSVYLKKPFSYVYTYASRQINFKTIQSLLVGNAMPELLNTTADFQTEGSNTILSGTLEDLLYKLLLGPDMKVTQTNLNNNKFGGPSLQVANKVFIQADNRVIPSQIDISSTAGDKKIQVNLRYTQAEFDKALEYPFSIPKSYEPAN</sequence>
<dbReference type="RefSeq" id="WP_377143079.1">
    <property type="nucleotide sequence ID" value="NZ_JBHTIA010000009.1"/>
</dbReference>
<organism evidence="1 2">
    <name type="scientific">Mucilaginibacter lutimaris</name>
    <dbReference type="NCBI Taxonomy" id="931629"/>
    <lineage>
        <taxon>Bacteria</taxon>
        <taxon>Pseudomonadati</taxon>
        <taxon>Bacteroidota</taxon>
        <taxon>Sphingobacteriia</taxon>
        <taxon>Sphingobacteriales</taxon>
        <taxon>Sphingobacteriaceae</taxon>
        <taxon>Mucilaginibacter</taxon>
    </lineage>
</organism>
<dbReference type="EMBL" id="JBHTIA010000009">
    <property type="protein sequence ID" value="MFD0765769.1"/>
    <property type="molecule type" value="Genomic_DNA"/>
</dbReference>
<evidence type="ECO:0000313" key="1">
    <source>
        <dbReference type="EMBL" id="MFD0765769.1"/>
    </source>
</evidence>
<dbReference type="Pfam" id="PF14125">
    <property type="entry name" value="DUF4292"/>
    <property type="match status" value="1"/>
</dbReference>
<keyword evidence="2" id="KW-1185">Reference proteome</keyword>
<proteinExistence type="predicted"/>
<reference evidence="2" key="1">
    <citation type="journal article" date="2019" name="Int. J. Syst. Evol. Microbiol.">
        <title>The Global Catalogue of Microorganisms (GCM) 10K type strain sequencing project: providing services to taxonomists for standard genome sequencing and annotation.</title>
        <authorList>
            <consortium name="The Broad Institute Genomics Platform"/>
            <consortium name="The Broad Institute Genome Sequencing Center for Infectious Disease"/>
            <person name="Wu L."/>
            <person name="Ma J."/>
        </authorList>
    </citation>
    <scope>NUCLEOTIDE SEQUENCE [LARGE SCALE GENOMIC DNA]</scope>
    <source>
        <strain evidence="2">CCUG 60742</strain>
    </source>
</reference>